<reference evidence="8 9" key="1">
    <citation type="submission" date="2019-02" db="EMBL/GenBank/DDBJ databases">
        <authorList>
            <person name="Lehtovirta-Morley E L."/>
        </authorList>
    </citation>
    <scope>NUCLEOTIDE SEQUENCE [LARGE SCALE GENOMIC DNA]</scope>
    <source>
        <strain evidence="8">NFRAN1</strain>
    </source>
</reference>
<proteinExistence type="inferred from homology"/>
<dbReference type="UniPathway" id="UPA00035">
    <property type="reaction ID" value="UER00040"/>
</dbReference>
<dbReference type="InterPro" id="IPR019999">
    <property type="entry name" value="Anth_synth_I-like"/>
</dbReference>
<dbReference type="PANTHER" id="PTHR11236:SF9">
    <property type="entry name" value="ANTHRANILATE SYNTHASE COMPONENT 1"/>
    <property type="match status" value="1"/>
</dbReference>
<evidence type="ECO:0000256" key="2">
    <source>
        <dbReference type="ARBA" id="ARBA00009562"/>
    </source>
</evidence>
<keyword evidence="8" id="KW-0456">Lyase</keyword>
<dbReference type="InterPro" id="IPR005801">
    <property type="entry name" value="ADC_synthase"/>
</dbReference>
<dbReference type="RefSeq" id="WP_232038040.1">
    <property type="nucleotide sequence ID" value="NZ_LR216287.1"/>
</dbReference>
<dbReference type="KEGG" id="nfn:NFRAN_3149"/>
<evidence type="ECO:0000256" key="5">
    <source>
        <dbReference type="ARBA" id="ARBA00047683"/>
    </source>
</evidence>
<comment type="similarity">
    <text evidence="2">Belongs to the anthranilate synthase component I family.</text>
</comment>
<dbReference type="PANTHER" id="PTHR11236">
    <property type="entry name" value="AMINOBENZOATE/ANTHRANILATE SYNTHASE"/>
    <property type="match status" value="1"/>
</dbReference>
<keyword evidence="4" id="KW-0822">Tryptophan biosynthesis</keyword>
<evidence type="ECO:0000259" key="7">
    <source>
        <dbReference type="Pfam" id="PF04715"/>
    </source>
</evidence>
<gene>
    <name evidence="8" type="primary">trpE</name>
    <name evidence="8" type="ORF">NFRAN_3149</name>
</gene>
<dbReference type="EMBL" id="LR216287">
    <property type="protein sequence ID" value="VFJ15467.1"/>
    <property type="molecule type" value="Genomic_DNA"/>
</dbReference>
<dbReference type="AlphaFoldDB" id="A0A484IF55"/>
<keyword evidence="9" id="KW-1185">Reference proteome</keyword>
<evidence type="ECO:0000313" key="8">
    <source>
        <dbReference type="EMBL" id="VFJ15467.1"/>
    </source>
</evidence>
<dbReference type="Pfam" id="PF00425">
    <property type="entry name" value="Chorismate_bind"/>
    <property type="match status" value="1"/>
</dbReference>
<dbReference type="InterPro" id="IPR006805">
    <property type="entry name" value="Anth_synth_I_N"/>
</dbReference>
<comment type="pathway">
    <text evidence="1">Amino-acid biosynthesis; L-tryptophan biosynthesis; L-tryptophan from chorismate: step 1/5.</text>
</comment>
<dbReference type="Gene3D" id="3.60.120.10">
    <property type="entry name" value="Anthranilate synthase"/>
    <property type="match status" value="1"/>
</dbReference>
<dbReference type="GO" id="GO:0004049">
    <property type="term" value="F:anthranilate synthase activity"/>
    <property type="evidence" value="ECO:0007669"/>
    <property type="project" value="UniProtKB-EC"/>
</dbReference>
<protein>
    <recommendedName>
        <fullName evidence="3">anthranilate synthase</fullName>
        <ecNumber evidence="3">4.1.3.27</ecNumber>
    </recommendedName>
</protein>
<evidence type="ECO:0000313" key="9">
    <source>
        <dbReference type="Proteomes" id="UP000294299"/>
    </source>
</evidence>
<dbReference type="GeneID" id="39422241"/>
<name>A0A484IF55_9ARCH</name>
<dbReference type="EC" id="4.1.3.27" evidence="3"/>
<evidence type="ECO:0000256" key="1">
    <source>
        <dbReference type="ARBA" id="ARBA00004873"/>
    </source>
</evidence>
<evidence type="ECO:0000256" key="3">
    <source>
        <dbReference type="ARBA" id="ARBA00012266"/>
    </source>
</evidence>
<dbReference type="Pfam" id="PF04715">
    <property type="entry name" value="Anth_synt_I_N"/>
    <property type="match status" value="1"/>
</dbReference>
<feature type="domain" description="Chorismate-utilising enzyme C-terminal" evidence="6">
    <location>
        <begin position="200"/>
        <end position="453"/>
    </location>
</feature>
<dbReference type="PRINTS" id="PR00095">
    <property type="entry name" value="ANTSNTHASEI"/>
</dbReference>
<accession>A0A484IF55</accession>
<dbReference type="SUPFAM" id="SSF56322">
    <property type="entry name" value="ADC synthase"/>
    <property type="match status" value="1"/>
</dbReference>
<comment type="catalytic activity">
    <reaction evidence="5">
        <text>chorismate + L-glutamine = anthranilate + pyruvate + L-glutamate + H(+)</text>
        <dbReference type="Rhea" id="RHEA:21732"/>
        <dbReference type="ChEBI" id="CHEBI:15361"/>
        <dbReference type="ChEBI" id="CHEBI:15378"/>
        <dbReference type="ChEBI" id="CHEBI:16567"/>
        <dbReference type="ChEBI" id="CHEBI:29748"/>
        <dbReference type="ChEBI" id="CHEBI:29985"/>
        <dbReference type="ChEBI" id="CHEBI:58359"/>
        <dbReference type="EC" id="4.1.3.27"/>
    </reaction>
</comment>
<keyword evidence="4" id="KW-0028">Amino-acid biosynthesis</keyword>
<sequence>MAMDLNKKLNKILVLKNGPKFLELDTNSPPFSIFKKISKEFDNCFIFESLDGPKELVESSIIGFDPKFSIKCTLRNLRIYYNQKEIYRQRIKDPLETIRSFFPSVKNKQYRYVGGLVGYFCYEAIRFWENIPIKKDLKYPLCHFGWYEDGIVYDHQKNKLEYFYYDKSRIERIKTLIETPELKTNMSKSSYSNLKRSINKSDFERKVNLIKKHLLNGDVFQTVLSKKITFEYHGDSLDFYEQLRSINPSPYMFYFKDNSNILLGASPEMLIRITGIHVETYPIAGSRPVSNDPRITNQYRKEMEGDKKEVAEHTMLVDLARNDLGKVCRFGTVRTPELMKVKRFSHIQHMVSHVIGILDSNHDIFDAFKAVFPAGTISGAPKIRAMEIISILEPESRGPYAGAIGYFSFNRCCDFAITIRSAFLDNKKGFTQSGAGIVIDSIPSKEFQETEDKSRAVLTALERLNQKSPQNIFTRNK</sequence>
<keyword evidence="4" id="KW-0057">Aromatic amino acid biosynthesis</keyword>
<dbReference type="GO" id="GO:0000162">
    <property type="term" value="P:L-tryptophan biosynthetic process"/>
    <property type="evidence" value="ECO:0007669"/>
    <property type="project" value="UniProtKB-UniPathway"/>
</dbReference>
<dbReference type="InterPro" id="IPR015890">
    <property type="entry name" value="Chorismate_C"/>
</dbReference>
<evidence type="ECO:0000256" key="4">
    <source>
        <dbReference type="ARBA" id="ARBA00022822"/>
    </source>
</evidence>
<organism evidence="8 9">
    <name type="scientific">Candidatus Nitrosocosmicus franklandianus</name>
    <dbReference type="NCBI Taxonomy" id="1798806"/>
    <lineage>
        <taxon>Archaea</taxon>
        <taxon>Nitrososphaerota</taxon>
        <taxon>Nitrososphaeria</taxon>
        <taxon>Nitrososphaerales</taxon>
        <taxon>Nitrososphaeraceae</taxon>
        <taxon>Candidatus Nitrosocosmicus</taxon>
    </lineage>
</organism>
<feature type="domain" description="Anthranilate synthase component I N-terminal" evidence="7">
    <location>
        <begin position="29"/>
        <end position="160"/>
    </location>
</feature>
<dbReference type="Proteomes" id="UP000294299">
    <property type="component" value="Chromosome NFRAN"/>
</dbReference>
<evidence type="ECO:0000259" key="6">
    <source>
        <dbReference type="Pfam" id="PF00425"/>
    </source>
</evidence>